<dbReference type="Proteomes" id="UP001388673">
    <property type="component" value="Unassembled WGS sequence"/>
</dbReference>
<keyword evidence="1" id="KW-0285">Flavoprotein</keyword>
<dbReference type="Gene3D" id="3.50.50.60">
    <property type="entry name" value="FAD/NAD(P)-binding domain"/>
    <property type="match status" value="1"/>
</dbReference>
<evidence type="ECO:0000256" key="2">
    <source>
        <dbReference type="ARBA" id="ARBA00022827"/>
    </source>
</evidence>
<organism evidence="6 7">
    <name type="scientific">Kwoniella newhampshirensis</name>
    <dbReference type="NCBI Taxonomy" id="1651941"/>
    <lineage>
        <taxon>Eukaryota</taxon>
        <taxon>Fungi</taxon>
        <taxon>Dikarya</taxon>
        <taxon>Basidiomycota</taxon>
        <taxon>Agaricomycotina</taxon>
        <taxon>Tremellomycetes</taxon>
        <taxon>Tremellales</taxon>
        <taxon>Cryptococcaceae</taxon>
        <taxon>Kwoniella</taxon>
    </lineage>
</organism>
<evidence type="ECO:0000259" key="5">
    <source>
        <dbReference type="Pfam" id="PF01494"/>
    </source>
</evidence>
<proteinExistence type="predicted"/>
<dbReference type="Pfam" id="PF01494">
    <property type="entry name" value="FAD_binding_3"/>
    <property type="match status" value="1"/>
</dbReference>
<evidence type="ECO:0000256" key="1">
    <source>
        <dbReference type="ARBA" id="ARBA00022630"/>
    </source>
</evidence>
<dbReference type="EMBL" id="JBCAWK010000003">
    <property type="protein sequence ID" value="KAK8864268.1"/>
    <property type="molecule type" value="Genomic_DNA"/>
</dbReference>
<keyword evidence="3" id="KW-0560">Oxidoreductase</keyword>
<reference evidence="6 7" key="1">
    <citation type="journal article" date="2024" name="bioRxiv">
        <title>Comparative genomics of Cryptococcus and Kwoniella reveals pathogenesis evolution and contrasting karyotype dynamics via intercentromeric recombination or chromosome fusion.</title>
        <authorList>
            <person name="Coelho M.A."/>
            <person name="David-Palma M."/>
            <person name="Shea T."/>
            <person name="Bowers K."/>
            <person name="McGinley-Smith S."/>
            <person name="Mohammad A.W."/>
            <person name="Gnirke A."/>
            <person name="Yurkov A.M."/>
            <person name="Nowrousian M."/>
            <person name="Sun S."/>
            <person name="Cuomo C.A."/>
            <person name="Heitman J."/>
        </authorList>
    </citation>
    <scope>NUCLEOTIDE SEQUENCE [LARGE SCALE GENOMIC DNA]</scope>
    <source>
        <strain evidence="6 7">CBS 13917</strain>
    </source>
</reference>
<gene>
    <name evidence="6" type="ORF">IAR55_001514</name>
</gene>
<keyword evidence="4" id="KW-0503">Monooxygenase</keyword>
<keyword evidence="7" id="KW-1185">Reference proteome</keyword>
<protein>
    <recommendedName>
        <fullName evidence="5">FAD-binding domain-containing protein</fullName>
    </recommendedName>
</protein>
<dbReference type="PANTHER" id="PTHR46972">
    <property type="entry name" value="MONOOXYGENASE ASQM-RELATED"/>
    <property type="match status" value="1"/>
</dbReference>
<dbReference type="SUPFAM" id="SSF51905">
    <property type="entry name" value="FAD/NAD(P)-binding domain"/>
    <property type="match status" value="1"/>
</dbReference>
<evidence type="ECO:0000256" key="4">
    <source>
        <dbReference type="ARBA" id="ARBA00023033"/>
    </source>
</evidence>
<sequence length="459" mass="50958">MSVSTTSAAGPSPVVIIGAGPSGLLLARYLQLHHIPVKIYERDRCPTYRPQGGSLDLHDDTGLKALRETELLDIAQEYMRPEGEAQKVVDKDGKVLFDENVYGENGALVTHFEKTNGEIRGRPEIDRTDLRNILIASLEPDTIQWSHALKSCEALSSTLYQVNFHSQPSITTPYLVGADGTFSHVRPLLHPTKPDYSSVSMYDLNISSTTLSNQPKIQSYIGLGALELLGDGKAILAQMNSGGKAKVYVGLKVPERWQDEHPLPDEGKRREWLATMFDGWTDMAKEVIMASDEEGIMQRRIYQYDPELRWDTELTGVTVMGDAAHVMSPFAGEGVNQALADALELGQALVRVFTPPSRRVSLAPFPLSLFPISPPPPSTPRIVAPKPEALHSALRAFEKGMMRRASEEMRGSKENMDMFFGEEPAQALATFMENVMSPTFMVKMTLDASVKWMKRLWNN</sequence>
<keyword evidence="2" id="KW-0274">FAD</keyword>
<evidence type="ECO:0000313" key="7">
    <source>
        <dbReference type="Proteomes" id="UP001388673"/>
    </source>
</evidence>
<feature type="domain" description="FAD-binding" evidence="5">
    <location>
        <begin position="13"/>
        <end position="353"/>
    </location>
</feature>
<dbReference type="PRINTS" id="PR00420">
    <property type="entry name" value="RNGMNOXGNASE"/>
</dbReference>
<dbReference type="InterPro" id="IPR002938">
    <property type="entry name" value="FAD-bd"/>
</dbReference>
<dbReference type="InterPro" id="IPR036188">
    <property type="entry name" value="FAD/NAD-bd_sf"/>
</dbReference>
<comment type="caution">
    <text evidence="6">The sequence shown here is derived from an EMBL/GenBank/DDBJ whole genome shotgun (WGS) entry which is preliminary data.</text>
</comment>
<dbReference type="PANTHER" id="PTHR46972:SF1">
    <property type="entry name" value="FAD DEPENDENT OXIDOREDUCTASE DOMAIN-CONTAINING PROTEIN"/>
    <property type="match status" value="1"/>
</dbReference>
<evidence type="ECO:0000313" key="6">
    <source>
        <dbReference type="EMBL" id="KAK8864268.1"/>
    </source>
</evidence>
<dbReference type="GeneID" id="92178773"/>
<dbReference type="GO" id="GO:0004497">
    <property type="term" value="F:monooxygenase activity"/>
    <property type="evidence" value="ECO:0007669"/>
    <property type="project" value="UniProtKB-KW"/>
</dbReference>
<dbReference type="KEGG" id="kne:92178773"/>
<dbReference type="GO" id="GO:0071949">
    <property type="term" value="F:FAD binding"/>
    <property type="evidence" value="ECO:0007669"/>
    <property type="project" value="InterPro"/>
</dbReference>
<evidence type="ECO:0000256" key="3">
    <source>
        <dbReference type="ARBA" id="ARBA00023002"/>
    </source>
</evidence>
<dbReference type="RefSeq" id="XP_066804564.1">
    <property type="nucleotide sequence ID" value="XM_066944641.1"/>
</dbReference>
<dbReference type="AlphaFoldDB" id="A0AAW0Z2F2"/>
<name>A0AAW0Z2F2_9TREE</name>
<accession>A0AAW0Z2F2</accession>